<evidence type="ECO:0000256" key="2">
    <source>
        <dbReference type="ARBA" id="ARBA00023125"/>
    </source>
</evidence>
<dbReference type="Pfam" id="PF01638">
    <property type="entry name" value="HxlR"/>
    <property type="match status" value="1"/>
</dbReference>
<evidence type="ECO:0000256" key="3">
    <source>
        <dbReference type="ARBA" id="ARBA00023163"/>
    </source>
</evidence>
<dbReference type="PANTHER" id="PTHR33204">
    <property type="entry name" value="TRANSCRIPTIONAL REGULATOR, MARR FAMILY"/>
    <property type="match status" value="1"/>
</dbReference>
<feature type="domain" description="HTH hxlR-type" evidence="4">
    <location>
        <begin position="13"/>
        <end position="115"/>
    </location>
</feature>
<dbReference type="PROSITE" id="PS51118">
    <property type="entry name" value="HTH_HXLR"/>
    <property type="match status" value="1"/>
</dbReference>
<dbReference type="InterPro" id="IPR002577">
    <property type="entry name" value="HTH_HxlR"/>
</dbReference>
<keyword evidence="6" id="KW-1185">Reference proteome</keyword>
<evidence type="ECO:0000313" key="5">
    <source>
        <dbReference type="EMBL" id="GAA4468595.1"/>
    </source>
</evidence>
<name>A0ABP8NM21_9BACT</name>
<organism evidence="5 6">
    <name type="scientific">Nemorincola caseinilytica</name>
    <dbReference type="NCBI Taxonomy" id="2054315"/>
    <lineage>
        <taxon>Bacteria</taxon>
        <taxon>Pseudomonadati</taxon>
        <taxon>Bacteroidota</taxon>
        <taxon>Chitinophagia</taxon>
        <taxon>Chitinophagales</taxon>
        <taxon>Chitinophagaceae</taxon>
        <taxon>Nemorincola</taxon>
    </lineage>
</organism>
<comment type="caution">
    <text evidence="5">The sequence shown here is derived from an EMBL/GenBank/DDBJ whole genome shotgun (WGS) entry which is preliminary data.</text>
</comment>
<evidence type="ECO:0000256" key="1">
    <source>
        <dbReference type="ARBA" id="ARBA00023015"/>
    </source>
</evidence>
<dbReference type="RefSeq" id="WP_345084006.1">
    <property type="nucleotide sequence ID" value="NZ_BAABFA010000019.1"/>
</dbReference>
<dbReference type="Gene3D" id="1.10.10.10">
    <property type="entry name" value="Winged helix-like DNA-binding domain superfamily/Winged helix DNA-binding domain"/>
    <property type="match status" value="1"/>
</dbReference>
<evidence type="ECO:0000313" key="6">
    <source>
        <dbReference type="Proteomes" id="UP001500067"/>
    </source>
</evidence>
<dbReference type="EMBL" id="BAABFA010000019">
    <property type="protein sequence ID" value="GAA4468595.1"/>
    <property type="molecule type" value="Genomic_DNA"/>
</dbReference>
<reference evidence="6" key="1">
    <citation type="journal article" date="2019" name="Int. J. Syst. Evol. Microbiol.">
        <title>The Global Catalogue of Microorganisms (GCM) 10K type strain sequencing project: providing services to taxonomists for standard genome sequencing and annotation.</title>
        <authorList>
            <consortium name="The Broad Institute Genomics Platform"/>
            <consortium name="The Broad Institute Genome Sequencing Center for Infectious Disease"/>
            <person name="Wu L."/>
            <person name="Ma J."/>
        </authorList>
    </citation>
    <scope>NUCLEOTIDE SEQUENCE [LARGE SCALE GENOMIC DNA]</scope>
    <source>
        <strain evidence="6">JCM 32105</strain>
    </source>
</reference>
<protein>
    <submittedName>
        <fullName evidence="5">Helix-turn-helix domain-containing protein</fullName>
    </submittedName>
</protein>
<dbReference type="InterPro" id="IPR036390">
    <property type="entry name" value="WH_DNA-bd_sf"/>
</dbReference>
<gene>
    <name evidence="5" type="ORF">GCM10023093_26500</name>
</gene>
<dbReference type="PANTHER" id="PTHR33204:SF29">
    <property type="entry name" value="TRANSCRIPTIONAL REGULATOR"/>
    <property type="match status" value="1"/>
</dbReference>
<proteinExistence type="predicted"/>
<keyword evidence="3" id="KW-0804">Transcription</keyword>
<dbReference type="Proteomes" id="UP001500067">
    <property type="component" value="Unassembled WGS sequence"/>
</dbReference>
<keyword evidence="2" id="KW-0238">DNA-binding</keyword>
<sequence>MKGEIDCHDPKECSGKLLPVRDALDVLSGKWKIPIIMALSFGNYRFKELHRQIGITPKMLSKELRELEMQYLVKRTVYDSTPVSVMYELTPYADSLKDVIASLGKWGEQHRKRVMSKTKQPA</sequence>
<dbReference type="InterPro" id="IPR036388">
    <property type="entry name" value="WH-like_DNA-bd_sf"/>
</dbReference>
<dbReference type="SUPFAM" id="SSF46785">
    <property type="entry name" value="Winged helix' DNA-binding domain"/>
    <property type="match status" value="1"/>
</dbReference>
<keyword evidence="1" id="KW-0805">Transcription regulation</keyword>
<evidence type="ECO:0000259" key="4">
    <source>
        <dbReference type="PROSITE" id="PS51118"/>
    </source>
</evidence>
<accession>A0ABP8NM21</accession>